<accession>A0A0F9PGM5</accession>
<dbReference type="AlphaFoldDB" id="A0A0F9PGM5"/>
<protein>
    <submittedName>
        <fullName evidence="1">Uncharacterized protein</fullName>
    </submittedName>
</protein>
<dbReference type="EMBL" id="LAZR01002498">
    <property type="protein sequence ID" value="KKN29274.1"/>
    <property type="molecule type" value="Genomic_DNA"/>
</dbReference>
<gene>
    <name evidence="1" type="ORF">LCGC14_0845800</name>
</gene>
<sequence>MYSKEYYQTHKEEIKATNKRWREAHPLAWKAIESKKNKRRYREDQREVFYHYSNGTMVCAHCGFDDIRALSIDHINGGGEKARRGHGKGGSEYRWLINNGFPPGIQILCMNCQFIKRHTNNEFPNMST</sequence>
<name>A0A0F9PGM5_9ZZZZ</name>
<proteinExistence type="predicted"/>
<evidence type="ECO:0000313" key="1">
    <source>
        <dbReference type="EMBL" id="KKN29274.1"/>
    </source>
</evidence>
<comment type="caution">
    <text evidence="1">The sequence shown here is derived from an EMBL/GenBank/DDBJ whole genome shotgun (WGS) entry which is preliminary data.</text>
</comment>
<reference evidence="1" key="1">
    <citation type="journal article" date="2015" name="Nature">
        <title>Complex archaea that bridge the gap between prokaryotes and eukaryotes.</title>
        <authorList>
            <person name="Spang A."/>
            <person name="Saw J.H."/>
            <person name="Jorgensen S.L."/>
            <person name="Zaremba-Niedzwiedzka K."/>
            <person name="Martijn J."/>
            <person name="Lind A.E."/>
            <person name="van Eijk R."/>
            <person name="Schleper C."/>
            <person name="Guy L."/>
            <person name="Ettema T.J."/>
        </authorList>
    </citation>
    <scope>NUCLEOTIDE SEQUENCE</scope>
</reference>
<organism evidence="1">
    <name type="scientific">marine sediment metagenome</name>
    <dbReference type="NCBI Taxonomy" id="412755"/>
    <lineage>
        <taxon>unclassified sequences</taxon>
        <taxon>metagenomes</taxon>
        <taxon>ecological metagenomes</taxon>
    </lineage>
</organism>